<organism evidence="1 2">
    <name type="scientific">Rhamnusium bicolor</name>
    <dbReference type="NCBI Taxonomy" id="1586634"/>
    <lineage>
        <taxon>Eukaryota</taxon>
        <taxon>Metazoa</taxon>
        <taxon>Ecdysozoa</taxon>
        <taxon>Arthropoda</taxon>
        <taxon>Hexapoda</taxon>
        <taxon>Insecta</taxon>
        <taxon>Pterygota</taxon>
        <taxon>Neoptera</taxon>
        <taxon>Endopterygota</taxon>
        <taxon>Coleoptera</taxon>
        <taxon>Polyphaga</taxon>
        <taxon>Cucujiformia</taxon>
        <taxon>Chrysomeloidea</taxon>
        <taxon>Cerambycidae</taxon>
        <taxon>Lepturinae</taxon>
        <taxon>Rhagiini</taxon>
        <taxon>Rhamnusium</taxon>
    </lineage>
</organism>
<dbReference type="AlphaFoldDB" id="A0AAV8X2L3"/>
<dbReference type="Proteomes" id="UP001162156">
    <property type="component" value="Unassembled WGS sequence"/>
</dbReference>
<reference evidence="1" key="1">
    <citation type="journal article" date="2023" name="Insect Mol. Biol.">
        <title>Genome sequencing provides insights into the evolution of gene families encoding plant cell wall-degrading enzymes in longhorned beetles.</title>
        <authorList>
            <person name="Shin N.R."/>
            <person name="Okamura Y."/>
            <person name="Kirsch R."/>
            <person name="Pauchet Y."/>
        </authorList>
    </citation>
    <scope>NUCLEOTIDE SEQUENCE</scope>
    <source>
        <strain evidence="1">RBIC_L_NR</strain>
    </source>
</reference>
<keyword evidence="2" id="KW-1185">Reference proteome</keyword>
<protein>
    <recommendedName>
        <fullName evidence="3">Reverse transcriptase zinc-binding domain-containing protein</fullName>
    </recommendedName>
</protein>
<sequence length="227" mass="27059">MWGHTLHNPIWSTGMVRNLEKKKTYRNTLSRIQRMALLRIASGYRTISTNALQVITAIPPIALLAEERHRLFRKENSHLQAIKQGEREETLTKWQQCWERNTENAAWTRTLIEDLRKWIKCEHRNLDFFLKQFLLGHGAFRAYLKKMGLTQEDQCIYCGMQNTAEHTILTCDRWEMSRKELEIEVSEKVDRNSVIDIMQRSKEYWEKIRKFVGKIMATKEERGKSME</sequence>
<accession>A0AAV8X2L3</accession>
<proteinExistence type="predicted"/>
<evidence type="ECO:0000313" key="2">
    <source>
        <dbReference type="Proteomes" id="UP001162156"/>
    </source>
</evidence>
<evidence type="ECO:0008006" key="3">
    <source>
        <dbReference type="Google" id="ProtNLM"/>
    </source>
</evidence>
<comment type="caution">
    <text evidence="1">The sequence shown here is derived from an EMBL/GenBank/DDBJ whole genome shotgun (WGS) entry which is preliminary data.</text>
</comment>
<name>A0AAV8X2L3_9CUCU</name>
<gene>
    <name evidence="1" type="ORF">NQ314_014462</name>
</gene>
<evidence type="ECO:0000313" key="1">
    <source>
        <dbReference type="EMBL" id="KAJ8932761.1"/>
    </source>
</evidence>
<dbReference type="EMBL" id="JANEYF010003969">
    <property type="protein sequence ID" value="KAJ8932761.1"/>
    <property type="molecule type" value="Genomic_DNA"/>
</dbReference>